<dbReference type="PANTHER" id="PTHR31147:SF66">
    <property type="entry name" value="OS05G0315700 PROTEIN"/>
    <property type="match status" value="1"/>
</dbReference>
<comment type="caution">
    <text evidence="3">The sequence shown here is derived from an EMBL/GenBank/DDBJ whole genome shotgun (WGS) entry which is preliminary data.</text>
</comment>
<organism evidence="3 4">
    <name type="scientific">Hibiscus sabdariffa</name>
    <name type="common">roselle</name>
    <dbReference type="NCBI Taxonomy" id="183260"/>
    <lineage>
        <taxon>Eukaryota</taxon>
        <taxon>Viridiplantae</taxon>
        <taxon>Streptophyta</taxon>
        <taxon>Embryophyta</taxon>
        <taxon>Tracheophyta</taxon>
        <taxon>Spermatophyta</taxon>
        <taxon>Magnoliopsida</taxon>
        <taxon>eudicotyledons</taxon>
        <taxon>Gunneridae</taxon>
        <taxon>Pentapetalae</taxon>
        <taxon>rosids</taxon>
        <taxon>malvids</taxon>
        <taxon>Malvales</taxon>
        <taxon>Malvaceae</taxon>
        <taxon>Malvoideae</taxon>
        <taxon>Hibiscus</taxon>
    </lineage>
</organism>
<keyword evidence="4" id="KW-1185">Reference proteome</keyword>
<keyword evidence="2" id="KW-0808">Transferase</keyword>
<protein>
    <submittedName>
        <fullName evidence="3">Uncharacterized protein</fullName>
    </submittedName>
</protein>
<dbReference type="Pfam" id="PF02458">
    <property type="entry name" value="Transferase"/>
    <property type="match status" value="1"/>
</dbReference>
<dbReference type="EMBL" id="JBBPBN010000004">
    <property type="protein sequence ID" value="KAK9042466.1"/>
    <property type="molecule type" value="Genomic_DNA"/>
</dbReference>
<reference evidence="3 4" key="1">
    <citation type="journal article" date="2024" name="G3 (Bethesda)">
        <title>Genome assembly of Hibiscus sabdariffa L. provides insights into metabolisms of medicinal natural products.</title>
        <authorList>
            <person name="Kim T."/>
        </authorList>
    </citation>
    <scope>NUCLEOTIDE SEQUENCE [LARGE SCALE GENOMIC DNA]</scope>
    <source>
        <strain evidence="3">TK-2024</strain>
        <tissue evidence="3">Old leaves</tissue>
    </source>
</reference>
<dbReference type="PANTHER" id="PTHR31147">
    <property type="entry name" value="ACYL TRANSFERASE 4"/>
    <property type="match status" value="1"/>
</dbReference>
<name>A0ABR2TYF5_9ROSI</name>
<evidence type="ECO:0000256" key="1">
    <source>
        <dbReference type="ARBA" id="ARBA00009861"/>
    </source>
</evidence>
<dbReference type="Proteomes" id="UP001396334">
    <property type="component" value="Unassembled WGS sequence"/>
</dbReference>
<dbReference type="InterPro" id="IPR023213">
    <property type="entry name" value="CAT-like_dom_sf"/>
</dbReference>
<dbReference type="InterPro" id="IPR050898">
    <property type="entry name" value="Plant_acyltransferase"/>
</dbReference>
<evidence type="ECO:0000313" key="4">
    <source>
        <dbReference type="Proteomes" id="UP001396334"/>
    </source>
</evidence>
<proteinExistence type="inferred from homology"/>
<evidence type="ECO:0000256" key="2">
    <source>
        <dbReference type="ARBA" id="ARBA00022679"/>
    </source>
</evidence>
<dbReference type="Gene3D" id="3.30.559.10">
    <property type="entry name" value="Chloramphenicol acetyltransferase-like domain"/>
    <property type="match status" value="1"/>
</dbReference>
<sequence length="94" mass="10688">MVYLSFFFGSKEVLVLRRLLSPHHPWQCHTKALQRDPDEDVLLICIVNARSKFNPPLSPGYYSNAIAYMATMTTVGQLCRGPLEYAIELVKKST</sequence>
<gene>
    <name evidence="3" type="ORF">V6N11_017538</name>
</gene>
<comment type="similarity">
    <text evidence="1">Belongs to the plant acyltransferase family.</text>
</comment>
<evidence type="ECO:0000313" key="3">
    <source>
        <dbReference type="EMBL" id="KAK9042466.1"/>
    </source>
</evidence>
<accession>A0ABR2TYF5</accession>